<evidence type="ECO:0000313" key="3">
    <source>
        <dbReference type="Proteomes" id="UP000241639"/>
    </source>
</evidence>
<reference evidence="2 3" key="1">
    <citation type="submission" date="2018-04" db="EMBL/GenBank/DDBJ databases">
        <title>Genomic Encyclopedia of Archaeal and Bacterial Type Strains, Phase II (KMG-II): from individual species to whole genera.</title>
        <authorList>
            <person name="Goeker M."/>
        </authorList>
    </citation>
    <scope>NUCLEOTIDE SEQUENCE [LARGE SCALE GENOMIC DNA]</scope>
    <source>
        <strain evidence="2 3">DSM 45169</strain>
    </source>
</reference>
<organism evidence="2 3">
    <name type="scientific">Desmospora activa DSM 45169</name>
    <dbReference type="NCBI Taxonomy" id="1121389"/>
    <lineage>
        <taxon>Bacteria</taxon>
        <taxon>Bacillati</taxon>
        <taxon>Bacillota</taxon>
        <taxon>Bacilli</taxon>
        <taxon>Bacillales</taxon>
        <taxon>Thermoactinomycetaceae</taxon>
        <taxon>Desmospora</taxon>
    </lineage>
</organism>
<protein>
    <recommendedName>
        <fullName evidence="4">MetS family NSS transporter small subunit</fullName>
    </recommendedName>
</protein>
<gene>
    <name evidence="2" type="ORF">C8J48_0221</name>
</gene>
<dbReference type="OrthoDB" id="2055915at2"/>
<comment type="caution">
    <text evidence="2">The sequence shown here is derived from an EMBL/GenBank/DDBJ whole genome shotgun (WGS) entry which is preliminary data.</text>
</comment>
<accession>A0A2T4Z719</accession>
<feature type="transmembrane region" description="Helical" evidence="1">
    <location>
        <begin position="6"/>
        <end position="25"/>
    </location>
</feature>
<dbReference type="NCBIfam" id="NF033493">
    <property type="entry name" value="MetS_like_NSS"/>
    <property type="match status" value="1"/>
</dbReference>
<sequence>MNSEAIIMLIVGGTGLWGGLAYFLFHAYRAEKKKSNASQG</sequence>
<name>A0A2T4Z719_9BACL</name>
<dbReference type="Proteomes" id="UP000241639">
    <property type="component" value="Unassembled WGS sequence"/>
</dbReference>
<dbReference type="EMBL" id="PZZP01000001">
    <property type="protein sequence ID" value="PTM57670.1"/>
    <property type="molecule type" value="Genomic_DNA"/>
</dbReference>
<keyword evidence="3" id="KW-1185">Reference proteome</keyword>
<proteinExistence type="predicted"/>
<evidence type="ECO:0000313" key="2">
    <source>
        <dbReference type="EMBL" id="PTM57670.1"/>
    </source>
</evidence>
<evidence type="ECO:0008006" key="4">
    <source>
        <dbReference type="Google" id="ProtNLM"/>
    </source>
</evidence>
<keyword evidence="1" id="KW-0812">Transmembrane</keyword>
<keyword evidence="1" id="KW-0472">Membrane</keyword>
<dbReference type="AlphaFoldDB" id="A0A2T4Z719"/>
<evidence type="ECO:0000256" key="1">
    <source>
        <dbReference type="SAM" id="Phobius"/>
    </source>
</evidence>
<keyword evidence="1" id="KW-1133">Transmembrane helix</keyword>
<dbReference type="RefSeq" id="WP_107724551.1">
    <property type="nucleotide sequence ID" value="NZ_PZZP01000001.1"/>
</dbReference>